<keyword evidence="5" id="KW-1185">Reference proteome</keyword>
<dbReference type="Gene3D" id="3.40.50.300">
    <property type="entry name" value="P-loop containing nucleotide triphosphate hydrolases"/>
    <property type="match status" value="1"/>
</dbReference>
<keyword evidence="1" id="KW-0175">Coiled coil</keyword>
<evidence type="ECO:0000259" key="2">
    <source>
        <dbReference type="Pfam" id="PF19961"/>
    </source>
</evidence>
<dbReference type="EMBL" id="JBHFNT010000225">
    <property type="protein sequence ID" value="MFB2837803.1"/>
    <property type="molecule type" value="Genomic_DNA"/>
</dbReference>
<name>A0ABV4WRS8_9CYAN</name>
<dbReference type="Pfam" id="PF19961">
    <property type="entry name" value="EAD8"/>
    <property type="match status" value="1"/>
</dbReference>
<organism evidence="4 5">
    <name type="scientific">Floridaenema evergladense BLCC-F167</name>
    <dbReference type="NCBI Taxonomy" id="3153639"/>
    <lineage>
        <taxon>Bacteria</taxon>
        <taxon>Bacillati</taxon>
        <taxon>Cyanobacteriota</taxon>
        <taxon>Cyanophyceae</taxon>
        <taxon>Oscillatoriophycideae</taxon>
        <taxon>Aerosakkonematales</taxon>
        <taxon>Aerosakkonemataceae</taxon>
        <taxon>Floridanema</taxon>
        <taxon>Floridanema evergladense</taxon>
    </lineage>
</organism>
<gene>
    <name evidence="4" type="ORF">ACE1CA_25150</name>
</gene>
<dbReference type="InterPro" id="IPR045475">
    <property type="entry name" value="iSTAND"/>
</dbReference>
<feature type="domain" description="Inactive STAND" evidence="3">
    <location>
        <begin position="221"/>
        <end position="370"/>
    </location>
</feature>
<sequence length="472" mass="55646">MKFLSSEEKKYLMEILRRIFSDYQTADERKNLLSIYELTDFANSLHLDSTTDKFVIELSVKLSQSYFSWERETKQTLALIIFLVNALDNKSSFLNKEDRKFIQSVIAKYKQWQVSKTTNQQPETIDQDEQNKLSVFFTLYSLFKNSILFLTKAVIDFCRTAPSQWVQMPRRSDIPNESTRPATLSNQNKHIEETKSECTKIREENQELSETWNSSFLYPALLKLGYGKQAILFKTLIKKLSVGSFLIYGEPEYGQRWLLNRLIKQQISQSTTNKVIRIVLNRITQKNDVSALWRELAGRVDLRRKSSPEEIIERIYKWWQTQNVILIIDYVHCLPEMYINKLIYDFWMPLANQAKDANASTSKFKLLLFLVDYGGCIENWNVRFVEQLDASWEPDITIKLPILTKFSDVELMNWLESEDEALPPDLREELDNNTVQFILENTDYGIPEPTLEEICRLCGCNWHEEERKWLTF</sequence>
<evidence type="ECO:0000313" key="4">
    <source>
        <dbReference type="EMBL" id="MFB2837803.1"/>
    </source>
</evidence>
<comment type="caution">
    <text evidence="4">The sequence shown here is derived from an EMBL/GenBank/DDBJ whole genome shotgun (WGS) entry which is preliminary data.</text>
</comment>
<proteinExistence type="predicted"/>
<evidence type="ECO:0000256" key="1">
    <source>
        <dbReference type="SAM" id="Coils"/>
    </source>
</evidence>
<feature type="coiled-coil region" evidence="1">
    <location>
        <begin position="184"/>
        <end position="211"/>
    </location>
</feature>
<dbReference type="Pfam" id="PF19995">
    <property type="entry name" value="iSTAND"/>
    <property type="match status" value="1"/>
</dbReference>
<dbReference type="InterPro" id="IPR045437">
    <property type="entry name" value="EAD8"/>
</dbReference>
<dbReference type="InterPro" id="IPR027417">
    <property type="entry name" value="P-loop_NTPase"/>
</dbReference>
<evidence type="ECO:0000313" key="5">
    <source>
        <dbReference type="Proteomes" id="UP001576780"/>
    </source>
</evidence>
<dbReference type="Proteomes" id="UP001576780">
    <property type="component" value="Unassembled WGS sequence"/>
</dbReference>
<accession>A0ABV4WRS8</accession>
<feature type="domain" description="Effector-associated" evidence="2">
    <location>
        <begin position="8"/>
        <end position="109"/>
    </location>
</feature>
<evidence type="ECO:0008006" key="6">
    <source>
        <dbReference type="Google" id="ProtNLM"/>
    </source>
</evidence>
<reference evidence="4 5" key="1">
    <citation type="submission" date="2024-09" db="EMBL/GenBank/DDBJ databases">
        <title>Floridaenema gen nov. (Aerosakkonemataceae, Aerosakkonematales ord. nov., Cyanobacteria) from benthic tropical and subtropical fresh waters, with the description of four new species.</title>
        <authorList>
            <person name="Moretto J.A."/>
            <person name="Berthold D.E."/>
            <person name="Lefler F.W."/>
            <person name="Huang I.-S."/>
            <person name="Laughinghouse H. IV."/>
        </authorList>
    </citation>
    <scope>NUCLEOTIDE SEQUENCE [LARGE SCALE GENOMIC DNA]</scope>
    <source>
        <strain evidence="4 5">BLCC-F167</strain>
    </source>
</reference>
<protein>
    <recommendedName>
        <fullName evidence="6">AAA+ ATPase domain-containing protein</fullName>
    </recommendedName>
</protein>
<evidence type="ECO:0000259" key="3">
    <source>
        <dbReference type="Pfam" id="PF19995"/>
    </source>
</evidence>
<dbReference type="RefSeq" id="WP_413280141.1">
    <property type="nucleotide sequence ID" value="NZ_JBHFNT010000225.1"/>
</dbReference>